<evidence type="ECO:0000256" key="7">
    <source>
        <dbReference type="ARBA" id="ARBA00023136"/>
    </source>
</evidence>
<feature type="transmembrane region" description="Helical" evidence="8">
    <location>
        <begin position="79"/>
        <end position="100"/>
    </location>
</feature>
<comment type="caution">
    <text evidence="10">The sequence shown here is derived from an EMBL/GenBank/DDBJ whole genome shotgun (WGS) entry which is preliminary data.</text>
</comment>
<evidence type="ECO:0000256" key="3">
    <source>
        <dbReference type="ARBA" id="ARBA00022475"/>
    </source>
</evidence>
<dbReference type="SUPFAM" id="SSF161098">
    <property type="entry name" value="MetI-like"/>
    <property type="match status" value="1"/>
</dbReference>
<keyword evidence="5 8" id="KW-1133">Transmembrane helix</keyword>
<dbReference type="CDD" id="cd06261">
    <property type="entry name" value="TM_PBP2"/>
    <property type="match status" value="1"/>
</dbReference>
<dbReference type="PATRIC" id="fig|1265822.4.peg.3878"/>
<comment type="similarity">
    <text evidence="8">Belongs to the binding-protein-dependent transport system permease family.</text>
</comment>
<dbReference type="AlphaFoldDB" id="W7DBR2"/>
<keyword evidence="7 8" id="KW-0472">Membrane</keyword>
<evidence type="ECO:0000256" key="8">
    <source>
        <dbReference type="RuleBase" id="RU363032"/>
    </source>
</evidence>
<dbReference type="Pfam" id="PF00528">
    <property type="entry name" value="BPD_transp_1"/>
    <property type="match status" value="1"/>
</dbReference>
<reference evidence="10 11" key="1">
    <citation type="submission" date="2012-12" db="EMBL/GenBank/DDBJ databases">
        <title>Novel taxa of Listeriaceae from agricultural environments in the United States.</title>
        <authorList>
            <person name="den Bakker H.C."/>
            <person name="Allred A."/>
            <person name="Warchocki S."/>
            <person name="Wright E.M."/>
            <person name="Burrell A."/>
            <person name="Nightingale K.K."/>
            <person name="Kephart D."/>
            <person name="Wiedmann M."/>
        </authorList>
    </citation>
    <scope>NUCLEOTIDE SEQUENCE [LARGE SCALE GENOMIC DNA]</scope>
    <source>
        <strain evidence="10 11">FSL S10-1203</strain>
    </source>
</reference>
<evidence type="ECO:0000259" key="9">
    <source>
        <dbReference type="PROSITE" id="PS50928"/>
    </source>
</evidence>
<feature type="transmembrane region" description="Helical" evidence="8">
    <location>
        <begin position="21"/>
        <end position="46"/>
    </location>
</feature>
<sequence length="115" mass="12560">MTIPKEIEEAAIIDGCSRVRIFFSIILPFSRSALVSLSIFALLYGWNSLLWPLIVNTSTEKMTLSAGLASLSGQYATNYPLIMAGSFLAIIPLIIAFLLFQKQFIEGIALSGSKN</sequence>
<dbReference type="InterPro" id="IPR035906">
    <property type="entry name" value="MetI-like_sf"/>
</dbReference>
<evidence type="ECO:0000256" key="4">
    <source>
        <dbReference type="ARBA" id="ARBA00022692"/>
    </source>
</evidence>
<name>W7DBR2_9LIST</name>
<keyword evidence="6" id="KW-0346">Stress response</keyword>
<dbReference type="GO" id="GO:0005886">
    <property type="term" value="C:plasma membrane"/>
    <property type="evidence" value="ECO:0007669"/>
    <property type="project" value="UniProtKB-SubCell"/>
</dbReference>
<evidence type="ECO:0000256" key="5">
    <source>
        <dbReference type="ARBA" id="ARBA00022989"/>
    </source>
</evidence>
<proteinExistence type="inferred from homology"/>
<evidence type="ECO:0000256" key="2">
    <source>
        <dbReference type="ARBA" id="ARBA00022448"/>
    </source>
</evidence>
<evidence type="ECO:0000313" key="11">
    <source>
        <dbReference type="Proteomes" id="UP000019241"/>
    </source>
</evidence>
<dbReference type="GO" id="GO:0055085">
    <property type="term" value="P:transmembrane transport"/>
    <property type="evidence" value="ECO:0007669"/>
    <property type="project" value="InterPro"/>
</dbReference>
<evidence type="ECO:0000313" key="10">
    <source>
        <dbReference type="EMBL" id="EUJ46535.1"/>
    </source>
</evidence>
<evidence type="ECO:0000256" key="6">
    <source>
        <dbReference type="ARBA" id="ARBA00023016"/>
    </source>
</evidence>
<organism evidence="10 11">
    <name type="scientific">Listeria fleischmannii FSL S10-1203</name>
    <dbReference type="NCBI Taxonomy" id="1265822"/>
    <lineage>
        <taxon>Bacteria</taxon>
        <taxon>Bacillati</taxon>
        <taxon>Bacillota</taxon>
        <taxon>Bacilli</taxon>
        <taxon>Bacillales</taxon>
        <taxon>Listeriaceae</taxon>
        <taxon>Listeria</taxon>
    </lineage>
</organism>
<evidence type="ECO:0000256" key="1">
    <source>
        <dbReference type="ARBA" id="ARBA00004651"/>
    </source>
</evidence>
<dbReference type="EMBL" id="AODM01000075">
    <property type="protein sequence ID" value="EUJ46535.1"/>
    <property type="molecule type" value="Genomic_DNA"/>
</dbReference>
<dbReference type="InterPro" id="IPR000515">
    <property type="entry name" value="MetI-like"/>
</dbReference>
<keyword evidence="2 8" id="KW-0813">Transport</keyword>
<dbReference type="PANTHER" id="PTHR43744">
    <property type="entry name" value="ABC TRANSPORTER PERMEASE PROTEIN MG189-RELATED-RELATED"/>
    <property type="match status" value="1"/>
</dbReference>
<keyword evidence="4 8" id="KW-0812">Transmembrane</keyword>
<protein>
    <submittedName>
        <fullName evidence="10">Carbohydrate ABC transporter membrane protein 2</fullName>
    </submittedName>
</protein>
<dbReference type="Gene3D" id="1.10.3720.10">
    <property type="entry name" value="MetI-like"/>
    <property type="match status" value="1"/>
</dbReference>
<dbReference type="Proteomes" id="UP000019241">
    <property type="component" value="Unassembled WGS sequence"/>
</dbReference>
<accession>W7DBR2</accession>
<gene>
    <name evidence="10" type="ORF">MCOL2_18994</name>
</gene>
<dbReference type="PANTHER" id="PTHR43744:SF12">
    <property type="entry name" value="ABC TRANSPORTER PERMEASE PROTEIN MG189-RELATED"/>
    <property type="match status" value="1"/>
</dbReference>
<feature type="domain" description="ABC transmembrane type-1" evidence="9">
    <location>
        <begin position="1"/>
        <end position="100"/>
    </location>
</feature>
<comment type="subcellular location">
    <subcellularLocation>
        <location evidence="1 8">Cell membrane</location>
        <topology evidence="1 8">Multi-pass membrane protein</topology>
    </subcellularLocation>
</comment>
<keyword evidence="3" id="KW-1003">Cell membrane</keyword>
<dbReference type="PROSITE" id="PS50928">
    <property type="entry name" value="ABC_TM1"/>
    <property type="match status" value="1"/>
</dbReference>